<feature type="transmembrane region" description="Helical" evidence="1">
    <location>
        <begin position="21"/>
        <end position="42"/>
    </location>
</feature>
<dbReference type="EMBL" id="PEXQ01000008">
    <property type="protein sequence ID" value="PIU16558.1"/>
    <property type="molecule type" value="Genomic_DNA"/>
</dbReference>
<keyword evidence="1" id="KW-0812">Transmembrane</keyword>
<protein>
    <submittedName>
        <fullName evidence="2">Uncharacterized protein</fullName>
    </submittedName>
</protein>
<dbReference type="Proteomes" id="UP000229784">
    <property type="component" value="Unassembled WGS sequence"/>
</dbReference>
<accession>A0A2M6XV73</accession>
<feature type="transmembrane region" description="Helical" evidence="1">
    <location>
        <begin position="54"/>
        <end position="72"/>
    </location>
</feature>
<dbReference type="AlphaFoldDB" id="A0A2M6XV73"/>
<evidence type="ECO:0000256" key="1">
    <source>
        <dbReference type="SAM" id="Phobius"/>
    </source>
</evidence>
<name>A0A2M6XV73_9BACT</name>
<comment type="caution">
    <text evidence="2">The sequence shown here is derived from an EMBL/GenBank/DDBJ whole genome shotgun (WGS) entry which is preliminary data.</text>
</comment>
<sequence>MKLCYCISRFLIFEERSKKMKGIASAWICFIVFVLSAFSQMGQLSPDKIQLTGGLAWLSFFGMFISLGFFIAENVKNVSKENGYGYRYRYRSSSYKYLPLP</sequence>
<proteinExistence type="predicted"/>
<keyword evidence="1" id="KW-1133">Transmembrane helix</keyword>
<keyword evidence="1" id="KW-0472">Membrane</keyword>
<reference evidence="3" key="1">
    <citation type="submission" date="2017-09" db="EMBL/GenBank/DDBJ databases">
        <title>Depth-based differentiation of microbial function through sediment-hosted aquifers and enrichment of novel symbionts in the deep terrestrial subsurface.</title>
        <authorList>
            <person name="Probst A.J."/>
            <person name="Ladd B."/>
            <person name="Jarett J.K."/>
            <person name="Geller-Mcgrath D.E."/>
            <person name="Sieber C.M.K."/>
            <person name="Emerson J.B."/>
            <person name="Anantharaman K."/>
            <person name="Thomas B.C."/>
            <person name="Malmstrom R."/>
            <person name="Stieglmeier M."/>
            <person name="Klingl A."/>
            <person name="Woyke T."/>
            <person name="Ryan C.M."/>
            <person name="Banfield J.F."/>
        </authorList>
    </citation>
    <scope>NUCLEOTIDE SEQUENCE [LARGE SCALE GENOMIC DNA]</scope>
</reference>
<evidence type="ECO:0000313" key="2">
    <source>
        <dbReference type="EMBL" id="PIU16558.1"/>
    </source>
</evidence>
<gene>
    <name evidence="2" type="ORF">COT20_00305</name>
</gene>
<organism evidence="2 3">
    <name type="scientific">bacterium (Candidatus Gribaldobacteria) CG08_land_8_20_14_0_20_39_15</name>
    <dbReference type="NCBI Taxonomy" id="2014273"/>
    <lineage>
        <taxon>Bacteria</taxon>
        <taxon>Candidatus Gribaldobacteria</taxon>
    </lineage>
</organism>
<evidence type="ECO:0000313" key="3">
    <source>
        <dbReference type="Proteomes" id="UP000229784"/>
    </source>
</evidence>